<accession>A0A1T1HF03</accession>
<comment type="caution">
    <text evidence="6">The sequence shown here is derived from an EMBL/GenBank/DDBJ whole genome shotgun (WGS) entry which is preliminary data.</text>
</comment>
<dbReference type="GO" id="GO:0009403">
    <property type="term" value="P:toxin biosynthetic process"/>
    <property type="evidence" value="ECO:0007669"/>
    <property type="project" value="InterPro"/>
</dbReference>
<feature type="transmembrane region" description="Helical" evidence="5">
    <location>
        <begin position="100"/>
        <end position="123"/>
    </location>
</feature>
<feature type="transmembrane region" description="Helical" evidence="5">
    <location>
        <begin position="65"/>
        <end position="88"/>
    </location>
</feature>
<comment type="subcellular location">
    <subcellularLocation>
        <location evidence="1">Membrane</location>
        <topology evidence="1">Multi-pass membrane protein</topology>
    </subcellularLocation>
</comment>
<keyword evidence="3 5" id="KW-1133">Transmembrane helix</keyword>
<evidence type="ECO:0000313" key="6">
    <source>
        <dbReference type="EMBL" id="OOV88297.1"/>
    </source>
</evidence>
<evidence type="ECO:0000256" key="3">
    <source>
        <dbReference type="ARBA" id="ARBA00022989"/>
    </source>
</evidence>
<keyword evidence="2 5" id="KW-0812">Transmembrane</keyword>
<proteinExistence type="predicted"/>
<organism evidence="6 7">
    <name type="scientific">Oceanospirillum linum</name>
    <dbReference type="NCBI Taxonomy" id="966"/>
    <lineage>
        <taxon>Bacteria</taxon>
        <taxon>Pseudomonadati</taxon>
        <taxon>Pseudomonadota</taxon>
        <taxon>Gammaproteobacteria</taxon>
        <taxon>Oceanospirillales</taxon>
        <taxon>Oceanospirillaceae</taxon>
        <taxon>Oceanospirillum</taxon>
    </lineage>
</organism>
<dbReference type="Pfam" id="PF02674">
    <property type="entry name" value="Colicin_V"/>
    <property type="match status" value="1"/>
</dbReference>
<dbReference type="RefSeq" id="WP_077242726.1">
    <property type="nucleotide sequence ID" value="NZ_FXTS01000001.1"/>
</dbReference>
<evidence type="ECO:0000256" key="2">
    <source>
        <dbReference type="ARBA" id="ARBA00022692"/>
    </source>
</evidence>
<dbReference type="InterPro" id="IPR003825">
    <property type="entry name" value="Colicin-V_CvpA"/>
</dbReference>
<dbReference type="EMBL" id="MTSD02000001">
    <property type="protein sequence ID" value="OOV88297.1"/>
    <property type="molecule type" value="Genomic_DNA"/>
</dbReference>
<dbReference type="PANTHER" id="PTHR36926">
    <property type="entry name" value="COLICIN V PRODUCTION PROTEIN"/>
    <property type="match status" value="1"/>
</dbReference>
<name>A0A1T1HF03_OCELI</name>
<evidence type="ECO:0000256" key="5">
    <source>
        <dbReference type="SAM" id="Phobius"/>
    </source>
</evidence>
<reference evidence="6" key="1">
    <citation type="submission" date="2017-02" db="EMBL/GenBank/DDBJ databases">
        <title>Draft Genome Sequence of the Salt Water Bacterium Oceanospirillum linum ATCC 11336.</title>
        <authorList>
            <person name="Trachtenberg A.M."/>
            <person name="Carney J.G."/>
            <person name="Linnane J.D."/>
            <person name="Rheaume B.A."/>
            <person name="Pitts N.L."/>
            <person name="Mykles D.L."/>
            <person name="Maclea K.S."/>
        </authorList>
    </citation>
    <scope>NUCLEOTIDE SEQUENCE [LARGE SCALE GENOMIC DNA]</scope>
    <source>
        <strain evidence="6">ATCC 11336</strain>
    </source>
</reference>
<feature type="transmembrane region" description="Helical" evidence="5">
    <location>
        <begin position="28"/>
        <end position="45"/>
    </location>
</feature>
<evidence type="ECO:0000256" key="1">
    <source>
        <dbReference type="ARBA" id="ARBA00004141"/>
    </source>
</evidence>
<sequence length="157" mass="16910">MIWIDWAIIAILVLSAIFGLIRGMIKELVALATWIAAIMIARLFGPQVSDMLVPYIDNTTIRNGLGFALTAIIIVMLGSMISRAAHSLVTASGLGGFDRILGFIFGGIRGVAILVILTAVVSLTPLVDSGWWSESQFIPMLENLRDQAAGLVDRQIS</sequence>
<dbReference type="InterPro" id="IPR052719">
    <property type="entry name" value="CvpA-like"/>
</dbReference>
<keyword evidence="4 5" id="KW-0472">Membrane</keyword>
<evidence type="ECO:0008006" key="8">
    <source>
        <dbReference type="Google" id="ProtNLM"/>
    </source>
</evidence>
<dbReference type="GO" id="GO:0016020">
    <property type="term" value="C:membrane"/>
    <property type="evidence" value="ECO:0007669"/>
    <property type="project" value="UniProtKB-SubCell"/>
</dbReference>
<feature type="transmembrane region" description="Helical" evidence="5">
    <location>
        <begin position="6"/>
        <end position="21"/>
    </location>
</feature>
<evidence type="ECO:0000256" key="4">
    <source>
        <dbReference type="ARBA" id="ARBA00023136"/>
    </source>
</evidence>
<evidence type="ECO:0000313" key="7">
    <source>
        <dbReference type="Proteomes" id="UP000190064"/>
    </source>
</evidence>
<dbReference type="AlphaFoldDB" id="A0A1T1HF03"/>
<protein>
    <recommendedName>
        <fullName evidence="8">Colicin V production CvpA</fullName>
    </recommendedName>
</protein>
<dbReference type="Proteomes" id="UP000190064">
    <property type="component" value="Unassembled WGS sequence"/>
</dbReference>
<dbReference type="PANTHER" id="PTHR36926:SF1">
    <property type="entry name" value="COLICIN V PRODUCTION PROTEIN"/>
    <property type="match status" value="1"/>
</dbReference>
<dbReference type="STRING" id="966.BTA35_0201895"/>
<gene>
    <name evidence="6" type="ORF">BTA35_0201895</name>
</gene>
<keyword evidence="7" id="KW-1185">Reference proteome</keyword>